<evidence type="ECO:0000313" key="2">
    <source>
        <dbReference type="EMBL" id="KAL2726896.1"/>
    </source>
</evidence>
<sequence length="72" mass="7845">MGQRSYTRKRPRRGGEGEKNGSHILLLRASRDTGTDLPDTMVPLRTTGAPQFRGVGVMKAIIQRDIAGIPNA</sequence>
<feature type="region of interest" description="Disordered" evidence="1">
    <location>
        <begin position="1"/>
        <end position="45"/>
    </location>
</feature>
<dbReference type="EMBL" id="JAUDFV010000133">
    <property type="protein sequence ID" value="KAL2726896.1"/>
    <property type="molecule type" value="Genomic_DNA"/>
</dbReference>
<comment type="caution">
    <text evidence="2">The sequence shown here is derived from an EMBL/GenBank/DDBJ whole genome shotgun (WGS) entry which is preliminary data.</text>
</comment>
<accession>A0ABD2B2F1</accession>
<gene>
    <name evidence="2" type="ORF">V1478_007174</name>
</gene>
<name>A0ABD2B2F1_VESSQ</name>
<evidence type="ECO:0000256" key="1">
    <source>
        <dbReference type="SAM" id="MobiDB-lite"/>
    </source>
</evidence>
<feature type="compositionally biased region" description="Basic residues" evidence="1">
    <location>
        <begin position="1"/>
        <end position="12"/>
    </location>
</feature>
<keyword evidence="3" id="KW-1185">Reference proteome</keyword>
<reference evidence="2 3" key="1">
    <citation type="journal article" date="2024" name="Ann. Entomol. Soc. Am.">
        <title>Genomic analyses of the southern and eastern yellowjacket wasps (Hymenoptera: Vespidae) reveal evolutionary signatures of social life.</title>
        <authorList>
            <person name="Catto M.A."/>
            <person name="Caine P.B."/>
            <person name="Orr S.E."/>
            <person name="Hunt B.G."/>
            <person name="Goodisman M.A.D."/>
        </authorList>
    </citation>
    <scope>NUCLEOTIDE SEQUENCE [LARGE SCALE GENOMIC DNA]</scope>
    <source>
        <strain evidence="2">233</strain>
        <tissue evidence="2">Head and thorax</tissue>
    </source>
</reference>
<protein>
    <submittedName>
        <fullName evidence="2">Uncharacterized protein</fullName>
    </submittedName>
</protein>
<proteinExistence type="predicted"/>
<evidence type="ECO:0000313" key="3">
    <source>
        <dbReference type="Proteomes" id="UP001607302"/>
    </source>
</evidence>
<dbReference type="AlphaFoldDB" id="A0ABD2B2F1"/>
<dbReference type="Proteomes" id="UP001607302">
    <property type="component" value="Unassembled WGS sequence"/>
</dbReference>
<organism evidence="2 3">
    <name type="scientific">Vespula squamosa</name>
    <name type="common">Southern yellow jacket</name>
    <name type="synonym">Wasp</name>
    <dbReference type="NCBI Taxonomy" id="30214"/>
    <lineage>
        <taxon>Eukaryota</taxon>
        <taxon>Metazoa</taxon>
        <taxon>Ecdysozoa</taxon>
        <taxon>Arthropoda</taxon>
        <taxon>Hexapoda</taxon>
        <taxon>Insecta</taxon>
        <taxon>Pterygota</taxon>
        <taxon>Neoptera</taxon>
        <taxon>Endopterygota</taxon>
        <taxon>Hymenoptera</taxon>
        <taxon>Apocrita</taxon>
        <taxon>Aculeata</taxon>
        <taxon>Vespoidea</taxon>
        <taxon>Vespidae</taxon>
        <taxon>Vespinae</taxon>
        <taxon>Vespula</taxon>
    </lineage>
</organism>